<evidence type="ECO:0000256" key="1">
    <source>
        <dbReference type="SAM" id="MobiDB-lite"/>
    </source>
</evidence>
<dbReference type="AlphaFoldDB" id="A0A7R9GSD5"/>
<evidence type="ECO:0000313" key="3">
    <source>
        <dbReference type="EMBL" id="CAD7394969.1"/>
    </source>
</evidence>
<feature type="region of interest" description="Disordered" evidence="1">
    <location>
        <begin position="21"/>
        <end position="60"/>
    </location>
</feature>
<reference evidence="3" key="1">
    <citation type="submission" date="2020-11" db="EMBL/GenBank/DDBJ databases">
        <authorList>
            <person name="Tran Van P."/>
        </authorList>
    </citation>
    <scope>NUCLEOTIDE SEQUENCE</scope>
</reference>
<dbReference type="PANTHER" id="PTHR23099">
    <property type="entry name" value="TRANSCRIPTIONAL REGULATOR"/>
    <property type="match status" value="1"/>
</dbReference>
<feature type="compositionally biased region" description="Basic residues" evidence="1">
    <location>
        <begin position="251"/>
        <end position="267"/>
    </location>
</feature>
<dbReference type="GO" id="GO:0005634">
    <property type="term" value="C:nucleus"/>
    <property type="evidence" value="ECO:0007669"/>
    <property type="project" value="TreeGrafter"/>
</dbReference>
<dbReference type="InterPro" id="IPR006640">
    <property type="entry name" value="SprT-like_domain"/>
</dbReference>
<name>A0A7R9GSD5_TIMCR</name>
<dbReference type="Pfam" id="PF10263">
    <property type="entry name" value="SprT-like"/>
    <property type="match status" value="1"/>
</dbReference>
<feature type="region of interest" description="Disordered" evidence="1">
    <location>
        <begin position="220"/>
        <end position="285"/>
    </location>
</feature>
<dbReference type="GO" id="GO:0006974">
    <property type="term" value="P:DNA damage response"/>
    <property type="evidence" value="ECO:0007669"/>
    <property type="project" value="UniProtKB-ARBA"/>
</dbReference>
<accession>A0A7R9GSD5</accession>
<feature type="region of interest" description="Disordered" evidence="1">
    <location>
        <begin position="297"/>
        <end position="321"/>
    </location>
</feature>
<organism evidence="3">
    <name type="scientific">Timema cristinae</name>
    <name type="common">Walking stick</name>
    <dbReference type="NCBI Taxonomy" id="61476"/>
    <lineage>
        <taxon>Eukaryota</taxon>
        <taxon>Metazoa</taxon>
        <taxon>Ecdysozoa</taxon>
        <taxon>Arthropoda</taxon>
        <taxon>Hexapoda</taxon>
        <taxon>Insecta</taxon>
        <taxon>Pterygota</taxon>
        <taxon>Neoptera</taxon>
        <taxon>Polyneoptera</taxon>
        <taxon>Phasmatodea</taxon>
        <taxon>Timematodea</taxon>
        <taxon>Timematoidea</taxon>
        <taxon>Timematidae</taxon>
        <taxon>Timema</taxon>
    </lineage>
</organism>
<protein>
    <recommendedName>
        <fullName evidence="2">SprT-like domain-containing protein</fullName>
    </recommendedName>
</protein>
<feature type="compositionally biased region" description="Low complexity" evidence="1">
    <location>
        <begin position="220"/>
        <end position="229"/>
    </location>
</feature>
<dbReference type="PANTHER" id="PTHR23099:SF0">
    <property type="entry name" value="GERM CELL NUCLEAR ACIDIC PROTEIN"/>
    <property type="match status" value="1"/>
</dbReference>
<evidence type="ECO:0000259" key="2">
    <source>
        <dbReference type="SMART" id="SM00731"/>
    </source>
</evidence>
<dbReference type="EMBL" id="OC317106">
    <property type="protein sequence ID" value="CAD7394969.1"/>
    <property type="molecule type" value="Genomic_DNA"/>
</dbReference>
<proteinExistence type="predicted"/>
<feature type="compositionally biased region" description="Basic and acidic residues" evidence="1">
    <location>
        <begin position="300"/>
        <end position="310"/>
    </location>
</feature>
<gene>
    <name evidence="3" type="ORF">TCEB3V08_LOCUS2864</name>
</gene>
<dbReference type="SMART" id="SM00731">
    <property type="entry name" value="SprT"/>
    <property type="match status" value="1"/>
</dbReference>
<feature type="domain" description="SprT-like" evidence="2">
    <location>
        <begin position="363"/>
        <end position="523"/>
    </location>
</feature>
<dbReference type="CDD" id="cd00084">
    <property type="entry name" value="HMG-box_SF"/>
    <property type="match status" value="1"/>
</dbReference>
<sequence>MEASGSAKHKYVESWLHANDFSDSTSDIEPNERKPPLSTSKSESQNYISLDSQDDKEDSDLASTKQILDELYGREWHGLDVFSNKCKTDKIKRTRSRLLGEHCKTDGSCEYMELFTQHKISPYVHPASSSFFSHVPRATNCKSSEIASFIFELFRTKLPFRCFLKDVKHKNIPKHFTPALSTPDFINDNSLDTSLTLYLNNQSKAVKAETERTLRYREPVVVSSSNSSSGGINKRLHFSTDDESSDFSPFKKVKVKTTSRTQRKPTLPKKSEEKPNPKPVKPKKYALPEVAVGTISAESTKVKKTNDAGKGHLKGKRNSTSHRVDAFPSQVRNFLASLSVPTPPARCDPLAKHYKKNFAKVKEELCSKLFKLYNEQVFDNQLPHDMSVTWNVRMKKTAGYCYNRRIVNSSGVKLRSSRIVLSTKVIGTPDRLRDTLIHEMCHAAAWVVDDVRDGHGPLWKKWAKRAIAQFPELPAIRRCHDYNIYTKFTYRCVNCAYSLGRHSKSLNLNTKRCGHCYGKFELLVNTKSKSGVVTQAISTRHSPRGFARFVKENYGSVKKSQQGLKHGDVMKLLGQQFSALKMTQTS</sequence>
<feature type="compositionally biased region" description="Basic residues" evidence="1">
    <location>
        <begin position="311"/>
        <end position="320"/>
    </location>
</feature>
<feature type="compositionally biased region" description="Polar residues" evidence="1">
    <location>
        <begin position="37"/>
        <end position="51"/>
    </location>
</feature>